<gene>
    <name evidence="3" type="ORF">V4F39_19565</name>
</gene>
<feature type="region of interest" description="Disordered" evidence="1">
    <location>
        <begin position="1"/>
        <end position="23"/>
    </location>
</feature>
<organism evidence="3 4">
    <name type="scientific">Aquincola agrisoli</name>
    <dbReference type="NCBI Taxonomy" id="3119538"/>
    <lineage>
        <taxon>Bacteria</taxon>
        <taxon>Pseudomonadati</taxon>
        <taxon>Pseudomonadota</taxon>
        <taxon>Betaproteobacteria</taxon>
        <taxon>Burkholderiales</taxon>
        <taxon>Sphaerotilaceae</taxon>
        <taxon>Aquincola</taxon>
    </lineage>
</organism>
<dbReference type="Gene3D" id="3.30.750.140">
    <property type="match status" value="1"/>
</dbReference>
<dbReference type="InterPro" id="IPR021136">
    <property type="entry name" value="Flagellar_hook_control-like_C"/>
</dbReference>
<comment type="caution">
    <text evidence="3">The sequence shown here is derived from an EMBL/GenBank/DDBJ whole genome shotgun (WGS) entry which is preliminary data.</text>
</comment>
<protein>
    <submittedName>
        <fullName evidence="3">Flagellar hook-length control protein FliK</fullName>
    </submittedName>
</protein>
<dbReference type="InterPro" id="IPR038610">
    <property type="entry name" value="FliK-like_C_sf"/>
</dbReference>
<reference evidence="3 4" key="1">
    <citation type="submission" date="2024-02" db="EMBL/GenBank/DDBJ databases">
        <title>Genome sequence of Aquincola sp. MAHUQ-54.</title>
        <authorList>
            <person name="Huq M.A."/>
        </authorList>
    </citation>
    <scope>NUCLEOTIDE SEQUENCE [LARGE SCALE GENOMIC DNA]</scope>
    <source>
        <strain evidence="3 4">MAHUQ-54</strain>
    </source>
</reference>
<dbReference type="Proteomes" id="UP001336250">
    <property type="component" value="Unassembled WGS sequence"/>
</dbReference>
<keyword evidence="3" id="KW-0282">Flagellum</keyword>
<keyword evidence="3" id="KW-0969">Cilium</keyword>
<sequence length="334" mass="33815">MAPPRISAISPVSRASPAWSVGHGPHPPAVAPLQAAVAPIAAPAATESTAGLLASMQPVLPPGWEALANGQKHPSRGGQQLPSGAPADTSPAPLASTLVPPEARLARPSGAPAAPLAAAWRAQVLTGHHAAADAAVPRAELPSGTWAAAEFPSLASVPAGSALLAAGTVPSLPAAPPPDRMGYLLHAWNGQPVALRLMEPEPEDPPATAPRGLPALRLALDLPLLGRMVLQLQLAQGGIWLAIAVEEPSALAVVQAALPAFTQALGQAGLRLLRWRLERGSGHGSAFANLPLHLPPSATQLAPALFRAAAEVVLVLQQADELAALAAANGMHRT</sequence>
<dbReference type="RefSeq" id="WP_332291499.1">
    <property type="nucleotide sequence ID" value="NZ_JAZIBG010000036.1"/>
</dbReference>
<evidence type="ECO:0000256" key="1">
    <source>
        <dbReference type="SAM" id="MobiDB-lite"/>
    </source>
</evidence>
<feature type="domain" description="Flagellar hook-length control protein-like C-terminal" evidence="2">
    <location>
        <begin position="215"/>
        <end position="283"/>
    </location>
</feature>
<accession>A0AAW9QKP5</accession>
<name>A0AAW9QKP5_9BURK</name>
<dbReference type="Pfam" id="PF02120">
    <property type="entry name" value="Flg_hook"/>
    <property type="match status" value="1"/>
</dbReference>
<dbReference type="AlphaFoldDB" id="A0AAW9QKP5"/>
<keyword evidence="4" id="KW-1185">Reference proteome</keyword>
<dbReference type="EMBL" id="JAZIBG010000036">
    <property type="protein sequence ID" value="MEF7616122.1"/>
    <property type="molecule type" value="Genomic_DNA"/>
</dbReference>
<evidence type="ECO:0000259" key="2">
    <source>
        <dbReference type="Pfam" id="PF02120"/>
    </source>
</evidence>
<keyword evidence="3" id="KW-0966">Cell projection</keyword>
<proteinExistence type="predicted"/>
<evidence type="ECO:0000313" key="4">
    <source>
        <dbReference type="Proteomes" id="UP001336250"/>
    </source>
</evidence>
<feature type="region of interest" description="Disordered" evidence="1">
    <location>
        <begin position="64"/>
        <end position="96"/>
    </location>
</feature>
<evidence type="ECO:0000313" key="3">
    <source>
        <dbReference type="EMBL" id="MEF7616122.1"/>
    </source>
</evidence>